<evidence type="ECO:0000313" key="2">
    <source>
        <dbReference type="Proteomes" id="UP001175228"/>
    </source>
</evidence>
<proteinExistence type="predicted"/>
<dbReference type="Proteomes" id="UP001175228">
    <property type="component" value="Unassembled WGS sequence"/>
</dbReference>
<comment type="caution">
    <text evidence="1">The sequence shown here is derived from an EMBL/GenBank/DDBJ whole genome shotgun (WGS) entry which is preliminary data.</text>
</comment>
<protein>
    <submittedName>
        <fullName evidence="1">Uncharacterized protein</fullName>
    </submittedName>
</protein>
<dbReference type="AlphaFoldDB" id="A0AA39PY27"/>
<gene>
    <name evidence="1" type="ORF">EDD18DRAFT_1409201</name>
</gene>
<name>A0AA39PY27_9AGAR</name>
<accession>A0AA39PY27</accession>
<evidence type="ECO:0000313" key="1">
    <source>
        <dbReference type="EMBL" id="KAK0492712.1"/>
    </source>
</evidence>
<organism evidence="1 2">
    <name type="scientific">Armillaria luteobubalina</name>
    <dbReference type="NCBI Taxonomy" id="153913"/>
    <lineage>
        <taxon>Eukaryota</taxon>
        <taxon>Fungi</taxon>
        <taxon>Dikarya</taxon>
        <taxon>Basidiomycota</taxon>
        <taxon>Agaricomycotina</taxon>
        <taxon>Agaricomycetes</taxon>
        <taxon>Agaricomycetidae</taxon>
        <taxon>Agaricales</taxon>
        <taxon>Marasmiineae</taxon>
        <taxon>Physalacriaceae</taxon>
        <taxon>Armillaria</taxon>
    </lineage>
</organism>
<keyword evidence="2" id="KW-1185">Reference proteome</keyword>
<reference evidence="1" key="1">
    <citation type="submission" date="2023-06" db="EMBL/GenBank/DDBJ databases">
        <authorList>
            <consortium name="Lawrence Berkeley National Laboratory"/>
            <person name="Ahrendt S."/>
            <person name="Sahu N."/>
            <person name="Indic B."/>
            <person name="Wong-Bajracharya J."/>
            <person name="Merenyi Z."/>
            <person name="Ke H.-M."/>
            <person name="Monk M."/>
            <person name="Kocsube S."/>
            <person name="Drula E."/>
            <person name="Lipzen A."/>
            <person name="Balint B."/>
            <person name="Henrissat B."/>
            <person name="Andreopoulos B."/>
            <person name="Martin F.M."/>
            <person name="Harder C.B."/>
            <person name="Rigling D."/>
            <person name="Ford K.L."/>
            <person name="Foster G.D."/>
            <person name="Pangilinan J."/>
            <person name="Papanicolaou A."/>
            <person name="Barry K."/>
            <person name="LaButti K."/>
            <person name="Viragh M."/>
            <person name="Koriabine M."/>
            <person name="Yan M."/>
            <person name="Riley R."/>
            <person name="Champramary S."/>
            <person name="Plett K.L."/>
            <person name="Tsai I.J."/>
            <person name="Slot J."/>
            <person name="Sipos G."/>
            <person name="Plett J."/>
            <person name="Nagy L.G."/>
            <person name="Grigoriev I.V."/>
        </authorList>
    </citation>
    <scope>NUCLEOTIDE SEQUENCE</scope>
    <source>
        <strain evidence="1">HWK02</strain>
    </source>
</reference>
<dbReference type="EMBL" id="JAUEPU010000028">
    <property type="protein sequence ID" value="KAK0492712.1"/>
    <property type="molecule type" value="Genomic_DNA"/>
</dbReference>
<sequence length="301" mass="33785">MAYEGDDHAIDQISYLPQVARPLVPSVRSLISPNRASSRLTGKAWFRRTNGYRYGPNLDGTRQASAWNTHCVRPQSAVITRRHPVVDIRRDGSVFTKYSGTTRLMAIETSIPRTVKRGCYIGRDDMDTGATILVPESKLLVIDAGYSELGASGRYLVGRKKRDYHPRSLLVLLKRDSSFGHKIKTKTEQHTIFNLRLVPVNGQRYRGCADFKDKSEPRSWLLDGLCEKKRTHIQCAFFTRRDVISCGLMIMMGRAKTVVIKFGKGVPAPRAICRTSAINYIRVVTTLPVSKLGGLAIFDRA</sequence>